<dbReference type="CDD" id="cd00093">
    <property type="entry name" value="HTH_XRE"/>
    <property type="match status" value="1"/>
</dbReference>
<evidence type="ECO:0000259" key="1">
    <source>
        <dbReference type="PROSITE" id="PS50943"/>
    </source>
</evidence>
<dbReference type="SUPFAM" id="SSF47413">
    <property type="entry name" value="lambda repressor-like DNA-binding domains"/>
    <property type="match status" value="1"/>
</dbReference>
<dbReference type="HOGENOM" id="CLU_066192_47_2_6"/>
<dbReference type="Gene3D" id="1.10.260.40">
    <property type="entry name" value="lambda repressor-like DNA-binding domains"/>
    <property type="match status" value="1"/>
</dbReference>
<evidence type="ECO:0000313" key="3">
    <source>
        <dbReference type="Proteomes" id="UP000005380"/>
    </source>
</evidence>
<keyword evidence="3" id="KW-1185">Reference proteome</keyword>
<dbReference type="SMART" id="SM00530">
    <property type="entry name" value="HTH_XRE"/>
    <property type="match status" value="1"/>
</dbReference>
<dbReference type="eggNOG" id="COG1396">
    <property type="taxonomic scope" value="Bacteria"/>
</dbReference>
<dbReference type="EMBL" id="CP007030">
    <property type="protein sequence ID" value="AHF01694.1"/>
    <property type="molecule type" value="Genomic_DNA"/>
</dbReference>
<dbReference type="PROSITE" id="PS50943">
    <property type="entry name" value="HTH_CROC1"/>
    <property type="match status" value="1"/>
</dbReference>
<organism evidence="2 3">
    <name type="scientific">Thiomicrospira aerophila AL3</name>
    <dbReference type="NCBI Taxonomy" id="717772"/>
    <lineage>
        <taxon>Bacteria</taxon>
        <taxon>Pseudomonadati</taxon>
        <taxon>Pseudomonadota</taxon>
        <taxon>Gammaproteobacteria</taxon>
        <taxon>Thiotrichales</taxon>
        <taxon>Piscirickettsiaceae</taxon>
        <taxon>Thiomicrospira</taxon>
    </lineage>
</organism>
<dbReference type="Pfam" id="PF01381">
    <property type="entry name" value="HTH_3"/>
    <property type="match status" value="1"/>
</dbReference>
<accession>W0DXK0</accession>
<proteinExistence type="predicted"/>
<evidence type="ECO:0000313" key="2">
    <source>
        <dbReference type="EMBL" id="AHF01694.1"/>
    </source>
</evidence>
<dbReference type="FunCoup" id="W0DXK0">
    <property type="interactions" value="14"/>
</dbReference>
<feature type="domain" description="HTH cro/C1-type" evidence="1">
    <location>
        <begin position="13"/>
        <end position="67"/>
    </location>
</feature>
<sequence length="80" mass="8981">MRVNSIKELAVVLQNQRLSLDISQSQLAELACTRQATVSNFENNPAQAKIETLFKLLSALELELEVRPKGSLAQDNKLDW</sequence>
<reference evidence="2 3" key="1">
    <citation type="submission" date="2013-12" db="EMBL/GenBank/DDBJ databases">
        <authorList>
            <consortium name="DOE Joint Genome Institute"/>
            <person name="Kappler U."/>
            <person name="Huntemann M."/>
            <person name="Han J."/>
            <person name="Chen A."/>
            <person name="Kyrpides N."/>
            <person name="Mavromatis K."/>
            <person name="Markowitz V."/>
            <person name="Palaniappan K."/>
            <person name="Ivanova N."/>
            <person name="Schaumberg A."/>
            <person name="Pati A."/>
            <person name="Liolios K."/>
            <person name="Nordberg H.P."/>
            <person name="Cantor M.N."/>
            <person name="Hua S.X."/>
            <person name="Woyke T."/>
        </authorList>
    </citation>
    <scope>NUCLEOTIDE SEQUENCE [LARGE SCALE GENOMIC DNA]</scope>
    <source>
        <strain evidence="3">AL2</strain>
    </source>
</reference>
<name>W0DXK0_9GAMM</name>
<dbReference type="OrthoDB" id="5891007at2"/>
<dbReference type="InterPro" id="IPR010982">
    <property type="entry name" value="Lambda_DNA-bd_dom_sf"/>
</dbReference>
<dbReference type="InParanoid" id="W0DXK0"/>
<dbReference type="RefSeq" id="WP_006460673.1">
    <property type="nucleotide sequence ID" value="NZ_CP007030.1"/>
</dbReference>
<dbReference type="InterPro" id="IPR001387">
    <property type="entry name" value="Cro/C1-type_HTH"/>
</dbReference>
<keyword evidence="2" id="KW-0238">DNA-binding</keyword>
<protein>
    <submittedName>
        <fullName evidence="2">DNA-binding protein</fullName>
    </submittedName>
</protein>
<gene>
    <name evidence="2" type="ORF">THIAE_07935</name>
</gene>
<dbReference type="Proteomes" id="UP000005380">
    <property type="component" value="Chromosome"/>
</dbReference>
<dbReference type="KEGG" id="tao:THIAE_07935"/>
<dbReference type="GO" id="GO:0003677">
    <property type="term" value="F:DNA binding"/>
    <property type="evidence" value="ECO:0007669"/>
    <property type="project" value="UniProtKB-KW"/>
</dbReference>
<dbReference type="STRING" id="717772.THIAE_07935"/>
<dbReference type="AlphaFoldDB" id="W0DXK0"/>